<keyword evidence="4" id="KW-1185">Reference proteome</keyword>
<evidence type="ECO:0000313" key="3">
    <source>
        <dbReference type="EMBL" id="MBB5618684.1"/>
    </source>
</evidence>
<dbReference type="Proteomes" id="UP000552883">
    <property type="component" value="Unassembled WGS sequence"/>
</dbReference>
<feature type="transmembrane region" description="Helical" evidence="2">
    <location>
        <begin position="101"/>
        <end position="120"/>
    </location>
</feature>
<keyword evidence="2" id="KW-0472">Membrane</keyword>
<comment type="caution">
    <text evidence="3">The sequence shown here is derived from an EMBL/GenBank/DDBJ whole genome shotgun (WGS) entry which is preliminary data.</text>
</comment>
<reference evidence="3 4" key="1">
    <citation type="submission" date="2020-08" db="EMBL/GenBank/DDBJ databases">
        <title>Sequencing the genomes of 1000 actinobacteria strains.</title>
        <authorList>
            <person name="Klenk H.-P."/>
        </authorList>
    </citation>
    <scope>NUCLEOTIDE SEQUENCE [LARGE SCALE GENOMIC DNA]</scope>
    <source>
        <strain evidence="3 4">DSM 23889</strain>
    </source>
</reference>
<feature type="region of interest" description="Disordered" evidence="1">
    <location>
        <begin position="1"/>
        <end position="37"/>
    </location>
</feature>
<evidence type="ECO:0000313" key="4">
    <source>
        <dbReference type="Proteomes" id="UP000552883"/>
    </source>
</evidence>
<feature type="transmembrane region" description="Helical" evidence="2">
    <location>
        <begin position="48"/>
        <end position="75"/>
    </location>
</feature>
<feature type="transmembrane region" description="Helical" evidence="2">
    <location>
        <begin position="132"/>
        <end position="160"/>
    </location>
</feature>
<proteinExistence type="predicted"/>
<protein>
    <submittedName>
        <fullName evidence="3">Uncharacterized protein</fullName>
    </submittedName>
</protein>
<dbReference type="EMBL" id="JACHBS010000001">
    <property type="protein sequence ID" value="MBB5618684.1"/>
    <property type="molecule type" value="Genomic_DNA"/>
</dbReference>
<organism evidence="3 4">
    <name type="scientific">Microcella frigidaquae</name>
    <dbReference type="NCBI Taxonomy" id="424758"/>
    <lineage>
        <taxon>Bacteria</taxon>
        <taxon>Bacillati</taxon>
        <taxon>Actinomycetota</taxon>
        <taxon>Actinomycetes</taxon>
        <taxon>Micrococcales</taxon>
        <taxon>Microbacteriaceae</taxon>
        <taxon>Microcella</taxon>
    </lineage>
</organism>
<name>A0A840XC15_9MICO</name>
<dbReference type="AlphaFoldDB" id="A0A840XC15"/>
<keyword evidence="2" id="KW-1133">Transmembrane helix</keyword>
<evidence type="ECO:0000256" key="2">
    <source>
        <dbReference type="SAM" id="Phobius"/>
    </source>
</evidence>
<sequence>MSEPEPETPSSPYGPAPGGKSDTSTPASATPADPTPAAPAWVERGRRILLVAAAAVGALAIALTLVVIVLAVLGIRPGNGGGVVGDVGVGPQAWLSDTATIAAPVLTVIALNLLVWRALLRGLARRGRTEAVALVVIIALSLAVASWFAVAVLIFLWFIAFGVLGNGIA</sequence>
<accession>A0A840XC15</accession>
<gene>
    <name evidence="3" type="ORF">BJ959_002180</name>
</gene>
<evidence type="ECO:0000256" key="1">
    <source>
        <dbReference type="SAM" id="MobiDB-lite"/>
    </source>
</evidence>
<keyword evidence="2" id="KW-0812">Transmembrane</keyword>
<feature type="compositionally biased region" description="Low complexity" evidence="1">
    <location>
        <begin position="21"/>
        <end position="32"/>
    </location>
</feature>
<dbReference type="RefSeq" id="WP_153981885.1">
    <property type="nucleotide sequence ID" value="NZ_BAAANZ010000003.1"/>
</dbReference>